<dbReference type="STRING" id="582672.SAMN05216360_12719"/>
<gene>
    <name evidence="1" type="ORF">SAMN05216360_12719</name>
</gene>
<name>A0A1H0KHM5_9HYPH</name>
<reference evidence="2" key="1">
    <citation type="submission" date="2016-10" db="EMBL/GenBank/DDBJ databases">
        <authorList>
            <person name="Varghese N."/>
            <person name="Submissions S."/>
        </authorList>
    </citation>
    <scope>NUCLEOTIDE SEQUENCE [LARGE SCALE GENOMIC DNA]</scope>
    <source>
        <strain evidence="2">BL47</strain>
    </source>
</reference>
<dbReference type="AlphaFoldDB" id="A0A1H0KHM5"/>
<dbReference type="OrthoDB" id="7998621at2"/>
<keyword evidence="2" id="KW-1185">Reference proteome</keyword>
<organism evidence="1 2">
    <name type="scientific">Methylobacterium phyllostachyos</name>
    <dbReference type="NCBI Taxonomy" id="582672"/>
    <lineage>
        <taxon>Bacteria</taxon>
        <taxon>Pseudomonadati</taxon>
        <taxon>Pseudomonadota</taxon>
        <taxon>Alphaproteobacteria</taxon>
        <taxon>Hyphomicrobiales</taxon>
        <taxon>Methylobacteriaceae</taxon>
        <taxon>Methylobacterium</taxon>
    </lineage>
</organism>
<accession>A0A1H0KHM5</accession>
<evidence type="ECO:0000313" key="1">
    <source>
        <dbReference type="EMBL" id="SDO55427.1"/>
    </source>
</evidence>
<evidence type="ECO:0000313" key="2">
    <source>
        <dbReference type="Proteomes" id="UP000198704"/>
    </source>
</evidence>
<sequence>MRDYRFCVALRAPDGLLSAPVYEEVITAKDAADAVVLAKAVELNMSNLKANALYLVDANGHVAWSLRIADAPDVDP</sequence>
<proteinExistence type="predicted"/>
<dbReference type="Proteomes" id="UP000198704">
    <property type="component" value="Unassembled WGS sequence"/>
</dbReference>
<protein>
    <submittedName>
        <fullName evidence="1">Uncharacterized protein</fullName>
    </submittedName>
</protein>
<dbReference type="EMBL" id="FNHS01000027">
    <property type="protein sequence ID" value="SDO55427.1"/>
    <property type="molecule type" value="Genomic_DNA"/>
</dbReference>